<sequence>MTGAPAGGSAPGGSAAGTVAARLAELGIELPAVAAPVASYVPAVVSGGYVYTSGQLPFVDGALPATGKVGDGPGLVAASDAQELARTCALNALAAVHDVAGSLDRVARVVKVVGFVASDPSFTGQPGVVNGASQVIGEIFGDRGVHARSAVGVAVLPLDAPVEVEIVVELGD</sequence>
<dbReference type="EMBL" id="PGFE01000003">
    <property type="protein sequence ID" value="PJJ70307.1"/>
    <property type="molecule type" value="Genomic_DNA"/>
</dbReference>
<dbReference type="Pfam" id="PF14588">
    <property type="entry name" value="YjgF_endoribonc"/>
    <property type="match status" value="1"/>
</dbReference>
<gene>
    <name evidence="2" type="ORF">CLV28_2138</name>
</gene>
<dbReference type="RefSeq" id="WP_100423300.1">
    <property type="nucleotide sequence ID" value="NZ_BOOX01000001.1"/>
</dbReference>
<dbReference type="AlphaFoldDB" id="A0A2M9CEK5"/>
<evidence type="ECO:0000313" key="3">
    <source>
        <dbReference type="Proteomes" id="UP000231693"/>
    </source>
</evidence>
<dbReference type="InterPro" id="IPR035959">
    <property type="entry name" value="RutC-like_sf"/>
</dbReference>
<dbReference type="CDD" id="cd02199">
    <property type="entry name" value="YjgF_YER057c_UK114_like_1"/>
    <property type="match status" value="1"/>
</dbReference>
<dbReference type="PANTHER" id="PTHR43760:SF1">
    <property type="entry name" value="ENDORIBONUCLEASE L-PSP_CHORISMATE MUTASE-LIKE DOMAIN-CONTAINING PROTEIN"/>
    <property type="match status" value="1"/>
</dbReference>
<accession>A0A2M9CEK5</accession>
<keyword evidence="3" id="KW-1185">Reference proteome</keyword>
<dbReference type="Gene3D" id="3.30.1330.40">
    <property type="entry name" value="RutC-like"/>
    <property type="match status" value="1"/>
</dbReference>
<dbReference type="OrthoDB" id="9806229at2"/>
<dbReference type="InterPro" id="IPR013813">
    <property type="entry name" value="Endoribo_LPSP/chorism_mut-like"/>
</dbReference>
<dbReference type="Proteomes" id="UP000231693">
    <property type="component" value="Unassembled WGS sequence"/>
</dbReference>
<feature type="domain" description="Endoribonuclease L-PSP/chorismate mutase-like" evidence="1">
    <location>
        <begin position="21"/>
        <end position="169"/>
    </location>
</feature>
<dbReference type="PANTHER" id="PTHR43760">
    <property type="entry name" value="ENDORIBONUCLEASE-RELATED"/>
    <property type="match status" value="1"/>
</dbReference>
<proteinExistence type="predicted"/>
<reference evidence="2 3" key="1">
    <citation type="submission" date="2017-11" db="EMBL/GenBank/DDBJ databases">
        <title>Genomic Encyclopedia of Archaeal and Bacterial Type Strains, Phase II (KMG-II): From Individual Species to Whole Genera.</title>
        <authorList>
            <person name="Goeker M."/>
        </authorList>
    </citation>
    <scope>NUCLEOTIDE SEQUENCE [LARGE SCALE GENOMIC DNA]</scope>
    <source>
        <strain evidence="2 3">DSM 25478</strain>
    </source>
</reference>
<protein>
    <submittedName>
        <fullName evidence="2">Enamine deaminase RidA (YjgF/YER057c/UK114 family)</fullName>
    </submittedName>
</protein>
<evidence type="ECO:0000259" key="1">
    <source>
        <dbReference type="Pfam" id="PF14588"/>
    </source>
</evidence>
<evidence type="ECO:0000313" key="2">
    <source>
        <dbReference type="EMBL" id="PJJ70307.1"/>
    </source>
</evidence>
<dbReference type="SUPFAM" id="SSF55298">
    <property type="entry name" value="YjgF-like"/>
    <property type="match status" value="1"/>
</dbReference>
<comment type="caution">
    <text evidence="2">The sequence shown here is derived from an EMBL/GenBank/DDBJ whole genome shotgun (WGS) entry which is preliminary data.</text>
</comment>
<organism evidence="2 3">
    <name type="scientific">Sediminihabitans luteus</name>
    <dbReference type="NCBI Taxonomy" id="1138585"/>
    <lineage>
        <taxon>Bacteria</taxon>
        <taxon>Bacillati</taxon>
        <taxon>Actinomycetota</taxon>
        <taxon>Actinomycetes</taxon>
        <taxon>Micrococcales</taxon>
        <taxon>Cellulomonadaceae</taxon>
        <taxon>Sediminihabitans</taxon>
    </lineage>
</organism>
<name>A0A2M9CEK5_9CELL</name>